<feature type="compositionally biased region" description="Low complexity" evidence="1">
    <location>
        <begin position="188"/>
        <end position="197"/>
    </location>
</feature>
<evidence type="ECO:0008006" key="4">
    <source>
        <dbReference type="Google" id="ProtNLM"/>
    </source>
</evidence>
<name>A0A931ITG3_9BURK</name>
<evidence type="ECO:0000256" key="1">
    <source>
        <dbReference type="SAM" id="MobiDB-lite"/>
    </source>
</evidence>
<comment type="caution">
    <text evidence="2">The sequence shown here is derived from an EMBL/GenBank/DDBJ whole genome shotgun (WGS) entry which is preliminary data.</text>
</comment>
<dbReference type="EMBL" id="JAEDAL010000002">
    <property type="protein sequence ID" value="MBH9552415.1"/>
    <property type="molecule type" value="Genomic_DNA"/>
</dbReference>
<evidence type="ECO:0000313" key="2">
    <source>
        <dbReference type="EMBL" id="MBH9552415.1"/>
    </source>
</evidence>
<organism evidence="2 3">
    <name type="scientific">Inhella gelatinilytica</name>
    <dbReference type="NCBI Taxonomy" id="2795030"/>
    <lineage>
        <taxon>Bacteria</taxon>
        <taxon>Pseudomonadati</taxon>
        <taxon>Pseudomonadota</taxon>
        <taxon>Betaproteobacteria</taxon>
        <taxon>Burkholderiales</taxon>
        <taxon>Sphaerotilaceae</taxon>
        <taxon>Inhella</taxon>
    </lineage>
</organism>
<dbReference type="RefSeq" id="WP_198100028.1">
    <property type="nucleotide sequence ID" value="NZ_JAEDAL010000002.1"/>
</dbReference>
<accession>A0A931ITG3</accession>
<reference evidence="2" key="1">
    <citation type="submission" date="2020-12" db="EMBL/GenBank/DDBJ databases">
        <title>The genome sequence of Inhella sp. 4Y17.</title>
        <authorList>
            <person name="Liu Y."/>
        </authorList>
    </citation>
    <scope>NUCLEOTIDE SEQUENCE</scope>
    <source>
        <strain evidence="2">4Y10</strain>
    </source>
</reference>
<keyword evidence="3" id="KW-1185">Reference proteome</keyword>
<dbReference type="AlphaFoldDB" id="A0A931ITG3"/>
<sequence>MNERIAAFLVWGLVGLSAGTYALKLWPRAPGVAAPLPVAERAGPVSLDRLLGAAAPEATAPSLPADARFQLLGLVAARDVARQAVEGLAVLSLDGQPPRAIRVGQRLDAEWQLMKVEPHGVQLGRGGVAQVQLRLEPPAAAVPGSLPPAPALSPVMPEAAPAVGIPPSPAAPEPVVSGQPGAQGGLVNGAPAAGPLPADAPPGRRHDAKARL</sequence>
<dbReference type="Proteomes" id="UP000620139">
    <property type="component" value="Unassembled WGS sequence"/>
</dbReference>
<gene>
    <name evidence="2" type="ORF">I7X43_06065</name>
</gene>
<feature type="compositionally biased region" description="Basic and acidic residues" evidence="1">
    <location>
        <begin position="202"/>
        <end position="212"/>
    </location>
</feature>
<feature type="region of interest" description="Disordered" evidence="1">
    <location>
        <begin position="164"/>
        <end position="212"/>
    </location>
</feature>
<evidence type="ECO:0000313" key="3">
    <source>
        <dbReference type="Proteomes" id="UP000620139"/>
    </source>
</evidence>
<proteinExistence type="predicted"/>
<protein>
    <recommendedName>
        <fullName evidence="4">General secretion pathway protein C</fullName>
    </recommendedName>
</protein>